<accession>A0A0D6XAM9</accession>
<dbReference type="Proteomes" id="UP000030364">
    <property type="component" value="Unassembled WGS sequence"/>
</dbReference>
<dbReference type="STRING" id="276.THFILI_00420"/>
<feature type="non-terminal residue" evidence="1">
    <location>
        <position position="71"/>
    </location>
</feature>
<organism evidence="1 2">
    <name type="scientific">Thermus filiformis</name>
    <dbReference type="NCBI Taxonomy" id="276"/>
    <lineage>
        <taxon>Bacteria</taxon>
        <taxon>Thermotogati</taxon>
        <taxon>Deinococcota</taxon>
        <taxon>Deinococci</taxon>
        <taxon>Thermales</taxon>
        <taxon>Thermaceae</taxon>
        <taxon>Thermus</taxon>
    </lineage>
</organism>
<keyword evidence="2" id="KW-1185">Reference proteome</keyword>
<sequence>MPQAKRRRRSRLTLKPHLHPDNLHALYRKATDPVERARWHALWLLSQGRHPAEVAEILGYTDRWVRKVVAL</sequence>
<evidence type="ECO:0000313" key="2">
    <source>
        <dbReference type="Proteomes" id="UP000030364"/>
    </source>
</evidence>
<dbReference type="AlphaFoldDB" id="A0A0D6XAM9"/>
<name>A0A0D6XAM9_THEFI</name>
<dbReference type="Pfam" id="PF13384">
    <property type="entry name" value="HTH_23"/>
    <property type="match status" value="1"/>
</dbReference>
<dbReference type="RefSeq" id="WP_045245803.1">
    <property type="nucleotide sequence ID" value="NZ_JPSL02000031.1"/>
</dbReference>
<evidence type="ECO:0000313" key="1">
    <source>
        <dbReference type="EMBL" id="KIX84820.1"/>
    </source>
</evidence>
<comment type="caution">
    <text evidence="1">The sequence shown here is derived from an EMBL/GenBank/DDBJ whole genome shotgun (WGS) entry which is preliminary data.</text>
</comment>
<proteinExistence type="predicted"/>
<protein>
    <submittedName>
        <fullName evidence="1">Transposase</fullName>
    </submittedName>
</protein>
<gene>
    <name evidence="1" type="ORF">THFILI_00420</name>
</gene>
<reference evidence="1 2" key="1">
    <citation type="journal article" date="2015" name="Genome Announc.">
        <title>Draft Genome Sequence of the Thermophile Thermus filiformis ATCC 43280, Producer of Carotenoid-(Di)glucoside-Branched Fatty Acid (Di)esters and Source of Hyperthermostable Enzymes of Biotechnological Interest.</title>
        <authorList>
            <person name="Mandelli F."/>
            <person name="Oliveira Ramires B."/>
            <person name="Couger M.B."/>
            <person name="Paixao D.A."/>
            <person name="Camilo C.M."/>
            <person name="Polikarpov I."/>
            <person name="Prade R."/>
            <person name="Riano-Pachon D.M."/>
            <person name="Squina F.M."/>
        </authorList>
    </citation>
    <scope>NUCLEOTIDE SEQUENCE [LARGE SCALE GENOMIC DNA]</scope>
    <source>
        <strain evidence="1 2">ATCC 43280</strain>
    </source>
</reference>
<dbReference type="EMBL" id="JPSL02000031">
    <property type="protein sequence ID" value="KIX84820.1"/>
    <property type="molecule type" value="Genomic_DNA"/>
</dbReference>
<dbReference type="OrthoDB" id="26818at2"/>